<feature type="chain" id="PRO_5046329263" description="Cytochrome c oxidase subunit 2" evidence="17">
    <location>
        <begin position="34"/>
        <end position="303"/>
    </location>
</feature>
<feature type="domain" description="Cytochrome oxidase subunit II transmembrane region profile" evidence="19">
    <location>
        <begin position="28"/>
        <end position="124"/>
    </location>
</feature>
<evidence type="ECO:0000256" key="14">
    <source>
        <dbReference type="RuleBase" id="RU000456"/>
    </source>
</evidence>
<evidence type="ECO:0000256" key="6">
    <source>
        <dbReference type="ARBA" id="ARBA00022723"/>
    </source>
</evidence>
<dbReference type="Gene3D" id="1.10.287.90">
    <property type="match status" value="1"/>
</dbReference>
<dbReference type="InterPro" id="IPR014222">
    <property type="entry name" value="Cyt_c_oxidase_su2"/>
</dbReference>
<dbReference type="SUPFAM" id="SSF49503">
    <property type="entry name" value="Cupredoxins"/>
    <property type="match status" value="1"/>
</dbReference>
<reference evidence="20 21" key="1">
    <citation type="submission" date="2022-06" db="EMBL/GenBank/DDBJ databases">
        <title>Paraconexibacter antarcticus.</title>
        <authorList>
            <person name="Kim C.S."/>
        </authorList>
    </citation>
    <scope>NUCLEOTIDE SEQUENCE [LARGE SCALE GENOMIC DNA]</scope>
    <source>
        <strain evidence="20 21">02-257</strain>
    </source>
</reference>
<evidence type="ECO:0000256" key="2">
    <source>
        <dbReference type="ARBA" id="ARBA00007866"/>
    </source>
</evidence>
<dbReference type="PROSITE" id="PS00078">
    <property type="entry name" value="COX2"/>
    <property type="match status" value="1"/>
</dbReference>
<evidence type="ECO:0000256" key="12">
    <source>
        <dbReference type="ARBA" id="ARBA00024688"/>
    </source>
</evidence>
<evidence type="ECO:0000313" key="20">
    <source>
        <dbReference type="EMBL" id="UTI67015.1"/>
    </source>
</evidence>
<keyword evidence="5 14" id="KW-0812">Transmembrane</keyword>
<proteinExistence type="inferred from homology"/>
<dbReference type="Gene3D" id="2.60.40.420">
    <property type="entry name" value="Cupredoxins - blue copper proteins"/>
    <property type="match status" value="1"/>
</dbReference>
<feature type="domain" description="Cytochrome oxidase subunit II copper A binding" evidence="18">
    <location>
        <begin position="150"/>
        <end position="272"/>
    </location>
</feature>
<accession>A0ABY5DZQ5</accession>
<dbReference type="PROSITE" id="PS50857">
    <property type="entry name" value="COX2_CUA"/>
    <property type="match status" value="1"/>
</dbReference>
<comment type="cofactor">
    <cofactor evidence="15">
        <name>Cu cation</name>
        <dbReference type="ChEBI" id="CHEBI:23378"/>
    </cofactor>
    <text evidence="15">Binds a copper A center.</text>
</comment>
<evidence type="ECO:0000256" key="3">
    <source>
        <dbReference type="ARBA" id="ARBA00022448"/>
    </source>
</evidence>
<evidence type="ECO:0000256" key="8">
    <source>
        <dbReference type="ARBA" id="ARBA00022982"/>
    </source>
</evidence>
<dbReference type="RefSeq" id="WP_254573667.1">
    <property type="nucleotide sequence ID" value="NZ_CP098502.1"/>
</dbReference>
<dbReference type="NCBIfam" id="TIGR02866">
    <property type="entry name" value="CoxB"/>
    <property type="match status" value="1"/>
</dbReference>
<evidence type="ECO:0000256" key="13">
    <source>
        <dbReference type="ARBA" id="ARBA00047816"/>
    </source>
</evidence>
<evidence type="ECO:0000256" key="17">
    <source>
        <dbReference type="SAM" id="SignalP"/>
    </source>
</evidence>
<evidence type="ECO:0000256" key="15">
    <source>
        <dbReference type="RuleBase" id="RU004024"/>
    </source>
</evidence>
<dbReference type="SUPFAM" id="SSF81464">
    <property type="entry name" value="Cytochrome c oxidase subunit II-like, transmembrane region"/>
    <property type="match status" value="1"/>
</dbReference>
<keyword evidence="17" id="KW-0732">Signal</keyword>
<name>A0ABY5DZQ5_9ACTN</name>
<evidence type="ECO:0000256" key="5">
    <source>
        <dbReference type="ARBA" id="ARBA00022692"/>
    </source>
</evidence>
<gene>
    <name evidence="20" type="primary">coxB</name>
    <name evidence="20" type="ORF">NBH00_12590</name>
</gene>
<evidence type="ECO:0000256" key="1">
    <source>
        <dbReference type="ARBA" id="ARBA00004141"/>
    </source>
</evidence>
<dbReference type="InterPro" id="IPR045187">
    <property type="entry name" value="CcO_II"/>
</dbReference>
<feature type="transmembrane region" description="Helical" evidence="16">
    <location>
        <begin position="96"/>
        <end position="117"/>
    </location>
</feature>
<comment type="function">
    <text evidence="12 15">Subunits I and II form the functional core of the enzyme complex. Electrons originating in cytochrome c are transferred via heme a and Cu(A) to the binuclear center formed by heme a3 and Cu(B).</text>
</comment>
<protein>
    <recommendedName>
        <fullName evidence="15">Cytochrome c oxidase subunit 2</fullName>
        <ecNumber evidence="15">7.1.1.9</ecNumber>
    </recommendedName>
</protein>
<feature type="transmembrane region" description="Helical" evidence="16">
    <location>
        <begin position="55"/>
        <end position="75"/>
    </location>
</feature>
<dbReference type="InterPro" id="IPR001505">
    <property type="entry name" value="Copper_CuA"/>
</dbReference>
<sequence length="303" mass="32692">MRPNRFTSSRRRLALAAVAVGVLCLLETSTASAFFTPESGGSPNADKIDTLYKLILAVAVVVFVGVEGALFYCLWKFKAKKGAVAAQIHGNTRLEIGWTVGAAVILVVLAGFTFAALPGIRNPQNTGPNGYQTANGVLTAGTTKRLPPNGKSLNIDVNGQQYVWRFTYPDKTPNTTLDNPFSYEELVVPVDTAITLDIRAQDVAHSWWIPKLGGKFDAIPGYTNHTWFRIPAKLAGQSFTGQCAELCGRNHANMIARVKAVTATQFEQFLADQKTNTEAADKAAAVARKAFEKTLSTNQSATP</sequence>
<keyword evidence="21" id="KW-1185">Reference proteome</keyword>
<dbReference type="PROSITE" id="PS50999">
    <property type="entry name" value="COX2_TM"/>
    <property type="match status" value="1"/>
</dbReference>
<evidence type="ECO:0000259" key="18">
    <source>
        <dbReference type="PROSITE" id="PS50857"/>
    </source>
</evidence>
<dbReference type="PANTHER" id="PTHR22888:SF9">
    <property type="entry name" value="CYTOCHROME C OXIDASE SUBUNIT 2"/>
    <property type="match status" value="1"/>
</dbReference>
<dbReference type="PANTHER" id="PTHR22888">
    <property type="entry name" value="CYTOCHROME C OXIDASE, SUBUNIT II"/>
    <property type="match status" value="1"/>
</dbReference>
<comment type="similarity">
    <text evidence="2 14">Belongs to the cytochrome c oxidase subunit 2 family.</text>
</comment>
<keyword evidence="7" id="KW-1278">Translocase</keyword>
<dbReference type="InterPro" id="IPR036257">
    <property type="entry name" value="Cyt_c_oxidase_su2_TM_sf"/>
</dbReference>
<comment type="subcellular location">
    <subcellularLocation>
        <location evidence="14">Cell membrane</location>
        <topology evidence="14">Multi-pass membrane protein</topology>
    </subcellularLocation>
    <subcellularLocation>
        <location evidence="1">Membrane</location>
        <topology evidence="1">Multi-pass membrane protein</topology>
    </subcellularLocation>
</comment>
<dbReference type="InterPro" id="IPR002429">
    <property type="entry name" value="CcO_II-like_C"/>
</dbReference>
<keyword evidence="6 15" id="KW-0479">Metal-binding</keyword>
<dbReference type="InterPro" id="IPR008972">
    <property type="entry name" value="Cupredoxin"/>
</dbReference>
<dbReference type="EMBL" id="CP098502">
    <property type="protein sequence ID" value="UTI67015.1"/>
    <property type="molecule type" value="Genomic_DNA"/>
</dbReference>
<dbReference type="Pfam" id="PF02790">
    <property type="entry name" value="COX2_TM"/>
    <property type="match status" value="1"/>
</dbReference>
<dbReference type="InterPro" id="IPR011759">
    <property type="entry name" value="Cyt_c_oxidase_su2_TM_dom"/>
</dbReference>
<evidence type="ECO:0000256" key="7">
    <source>
        <dbReference type="ARBA" id="ARBA00022967"/>
    </source>
</evidence>
<organism evidence="20 21">
    <name type="scientific">Paraconexibacter antarcticus</name>
    <dbReference type="NCBI Taxonomy" id="2949664"/>
    <lineage>
        <taxon>Bacteria</taxon>
        <taxon>Bacillati</taxon>
        <taxon>Actinomycetota</taxon>
        <taxon>Thermoleophilia</taxon>
        <taxon>Solirubrobacterales</taxon>
        <taxon>Paraconexibacteraceae</taxon>
        <taxon>Paraconexibacter</taxon>
    </lineage>
</organism>
<evidence type="ECO:0000256" key="16">
    <source>
        <dbReference type="SAM" id="Phobius"/>
    </source>
</evidence>
<keyword evidence="3 14" id="KW-0813">Transport</keyword>
<comment type="catalytic activity">
    <reaction evidence="13 15">
        <text>4 Fe(II)-[cytochrome c] + O2 + 8 H(+)(in) = 4 Fe(III)-[cytochrome c] + 2 H2O + 4 H(+)(out)</text>
        <dbReference type="Rhea" id="RHEA:11436"/>
        <dbReference type="Rhea" id="RHEA-COMP:10350"/>
        <dbReference type="Rhea" id="RHEA-COMP:14399"/>
        <dbReference type="ChEBI" id="CHEBI:15377"/>
        <dbReference type="ChEBI" id="CHEBI:15378"/>
        <dbReference type="ChEBI" id="CHEBI:15379"/>
        <dbReference type="ChEBI" id="CHEBI:29033"/>
        <dbReference type="ChEBI" id="CHEBI:29034"/>
        <dbReference type="EC" id="7.1.1.9"/>
    </reaction>
</comment>
<keyword evidence="9 16" id="KW-1133">Transmembrane helix</keyword>
<dbReference type="Proteomes" id="UP001056035">
    <property type="component" value="Chromosome"/>
</dbReference>
<evidence type="ECO:0000256" key="11">
    <source>
        <dbReference type="ARBA" id="ARBA00023136"/>
    </source>
</evidence>
<dbReference type="EC" id="7.1.1.9" evidence="15"/>
<keyword evidence="8 14" id="KW-0249">Electron transport</keyword>
<evidence type="ECO:0000256" key="9">
    <source>
        <dbReference type="ARBA" id="ARBA00022989"/>
    </source>
</evidence>
<feature type="signal peptide" evidence="17">
    <location>
        <begin position="1"/>
        <end position="33"/>
    </location>
</feature>
<evidence type="ECO:0000256" key="4">
    <source>
        <dbReference type="ARBA" id="ARBA00022660"/>
    </source>
</evidence>
<dbReference type="Pfam" id="PF00116">
    <property type="entry name" value="COX2"/>
    <property type="match status" value="1"/>
</dbReference>
<evidence type="ECO:0000313" key="21">
    <source>
        <dbReference type="Proteomes" id="UP001056035"/>
    </source>
</evidence>
<evidence type="ECO:0000256" key="10">
    <source>
        <dbReference type="ARBA" id="ARBA00023008"/>
    </source>
</evidence>
<keyword evidence="4 14" id="KW-0679">Respiratory chain</keyword>
<keyword evidence="11 16" id="KW-0472">Membrane</keyword>
<keyword evidence="10 15" id="KW-0186">Copper</keyword>
<evidence type="ECO:0000259" key="19">
    <source>
        <dbReference type="PROSITE" id="PS50999"/>
    </source>
</evidence>